<dbReference type="InterPro" id="IPR002656">
    <property type="entry name" value="Acyl_transf_3_dom"/>
</dbReference>
<dbReference type="GO" id="GO:0016020">
    <property type="term" value="C:membrane"/>
    <property type="evidence" value="ECO:0007669"/>
    <property type="project" value="TreeGrafter"/>
</dbReference>
<dbReference type="Proteomes" id="UP000006056">
    <property type="component" value="Chromosome"/>
</dbReference>
<organism evidence="3 4">
    <name type="scientific">Terriglobus roseus (strain DSM 18391 / NRRL B-41598 / KBS 63)</name>
    <dbReference type="NCBI Taxonomy" id="926566"/>
    <lineage>
        <taxon>Bacteria</taxon>
        <taxon>Pseudomonadati</taxon>
        <taxon>Acidobacteriota</taxon>
        <taxon>Terriglobia</taxon>
        <taxon>Terriglobales</taxon>
        <taxon>Acidobacteriaceae</taxon>
        <taxon>Terriglobus</taxon>
    </lineage>
</organism>
<dbReference type="PANTHER" id="PTHR23028">
    <property type="entry name" value="ACETYLTRANSFERASE"/>
    <property type="match status" value="1"/>
</dbReference>
<dbReference type="AlphaFoldDB" id="I3ZLA8"/>
<feature type="transmembrane region" description="Helical" evidence="1">
    <location>
        <begin position="20"/>
        <end position="36"/>
    </location>
</feature>
<feature type="transmembrane region" description="Helical" evidence="1">
    <location>
        <begin position="240"/>
        <end position="262"/>
    </location>
</feature>
<keyword evidence="3" id="KW-0808">Transferase</keyword>
<feature type="transmembrane region" description="Helical" evidence="1">
    <location>
        <begin position="56"/>
        <end position="76"/>
    </location>
</feature>
<dbReference type="eggNOG" id="COG1835">
    <property type="taxonomic scope" value="Bacteria"/>
</dbReference>
<dbReference type="HOGENOM" id="CLU_005679_1_4_0"/>
<dbReference type="EMBL" id="CP003379">
    <property type="protein sequence ID" value="AFL90026.1"/>
    <property type="molecule type" value="Genomic_DNA"/>
</dbReference>
<dbReference type="STRING" id="926566.Terro_3817"/>
<protein>
    <submittedName>
        <fullName evidence="3">Putative acyltransferase</fullName>
    </submittedName>
</protein>
<name>I3ZLA8_TERRK</name>
<keyword evidence="1" id="KW-0812">Transmembrane</keyword>
<keyword evidence="3" id="KW-0012">Acyltransferase</keyword>
<accession>I3ZLA8</accession>
<dbReference type="KEGG" id="trs:Terro_3817"/>
<keyword evidence="4" id="KW-1185">Reference proteome</keyword>
<feature type="transmembrane region" description="Helical" evidence="1">
    <location>
        <begin position="97"/>
        <end position="119"/>
    </location>
</feature>
<feature type="transmembrane region" description="Helical" evidence="1">
    <location>
        <begin position="177"/>
        <end position="195"/>
    </location>
</feature>
<gene>
    <name evidence="3" type="ordered locus">Terro_3817</name>
</gene>
<keyword evidence="1" id="KW-1133">Transmembrane helix</keyword>
<evidence type="ECO:0000256" key="1">
    <source>
        <dbReference type="SAM" id="Phobius"/>
    </source>
</evidence>
<dbReference type="GO" id="GO:0000271">
    <property type="term" value="P:polysaccharide biosynthetic process"/>
    <property type="evidence" value="ECO:0007669"/>
    <property type="project" value="TreeGrafter"/>
</dbReference>
<dbReference type="OrthoDB" id="9796461at2"/>
<keyword evidence="1" id="KW-0472">Membrane</keyword>
<dbReference type="Pfam" id="PF01757">
    <property type="entry name" value="Acyl_transf_3"/>
    <property type="match status" value="1"/>
</dbReference>
<evidence type="ECO:0000313" key="3">
    <source>
        <dbReference type="EMBL" id="AFL90026.1"/>
    </source>
</evidence>
<dbReference type="InterPro" id="IPR050879">
    <property type="entry name" value="Acyltransferase_3"/>
</dbReference>
<feature type="domain" description="Acyltransferase 3" evidence="2">
    <location>
        <begin position="15"/>
        <end position="364"/>
    </location>
</feature>
<evidence type="ECO:0000313" key="4">
    <source>
        <dbReference type="Proteomes" id="UP000006056"/>
    </source>
</evidence>
<dbReference type="PATRIC" id="fig|926566.3.peg.3754"/>
<evidence type="ECO:0000259" key="2">
    <source>
        <dbReference type="Pfam" id="PF01757"/>
    </source>
</evidence>
<feature type="transmembrane region" description="Helical" evidence="1">
    <location>
        <begin position="268"/>
        <end position="292"/>
    </location>
</feature>
<sequence length="401" mass="44837">MTRTLDDSTTGRHIPALDGLRGTAILLVLFDHLFWSNPNPEGSFLVRLIANLRSSTWVGVDLFFVLSGFLLTGILYDTLSSKHYFRNFYGRRTLRIFPLYYAFLFLIIGISYARGYHWFFPGALYYLTYTTSLSMSAVAATNAPWVNVEHFWSLAVEEQFYLAWPLVIYWLKTKRKIATAILIVATSTLLLRLYLQFSGVTAKFPYSIYSWSPSRFDALLIGGLVALAIRSRFRVPVLRWAWLSFLSGASLLVAYGVWYGSFIPLGNAVVGTVGLTVLGLTFASLLAASLNTTSGFAAVFSNPVLRFFGKYSYGLYIYHYSLKSAMDDLLGPPLRSVTHSKLLLVLAHGFIVLAASVLIAVLSYEYFEKAILSLKRYFHDETPSPKLDRDVAAAVEASAVA</sequence>
<feature type="transmembrane region" description="Helical" evidence="1">
    <location>
        <begin position="342"/>
        <end position="367"/>
    </location>
</feature>
<reference evidence="3 4" key="1">
    <citation type="submission" date="2012-06" db="EMBL/GenBank/DDBJ databases">
        <title>Complete genome of Terriglobus roseus DSM 18391.</title>
        <authorList>
            <consortium name="US DOE Joint Genome Institute (JGI-PGF)"/>
            <person name="Lucas S."/>
            <person name="Copeland A."/>
            <person name="Lapidus A."/>
            <person name="Glavina del Rio T."/>
            <person name="Dalin E."/>
            <person name="Tice H."/>
            <person name="Bruce D."/>
            <person name="Goodwin L."/>
            <person name="Pitluck S."/>
            <person name="Peters L."/>
            <person name="Mikhailova N."/>
            <person name="Munk A.C.C."/>
            <person name="Kyrpides N."/>
            <person name="Mavromatis K."/>
            <person name="Ivanova N."/>
            <person name="Brettin T."/>
            <person name="Detter J.C."/>
            <person name="Han C."/>
            <person name="Larimer F."/>
            <person name="Land M."/>
            <person name="Hauser L."/>
            <person name="Markowitz V."/>
            <person name="Cheng J.-F."/>
            <person name="Hugenholtz P."/>
            <person name="Woyke T."/>
            <person name="Wu D."/>
            <person name="Brambilla E."/>
            <person name="Klenk H.-P."/>
            <person name="Eisen J.A."/>
        </authorList>
    </citation>
    <scope>NUCLEOTIDE SEQUENCE [LARGE SCALE GENOMIC DNA]</scope>
    <source>
        <strain evidence="4">DSM 18391 / NRRL B-41598 / KBS 63</strain>
    </source>
</reference>
<feature type="transmembrane region" description="Helical" evidence="1">
    <location>
        <begin position="304"/>
        <end position="322"/>
    </location>
</feature>
<proteinExistence type="predicted"/>
<dbReference type="GO" id="GO:0016747">
    <property type="term" value="F:acyltransferase activity, transferring groups other than amino-acyl groups"/>
    <property type="evidence" value="ECO:0007669"/>
    <property type="project" value="InterPro"/>
</dbReference>
<feature type="transmembrane region" description="Helical" evidence="1">
    <location>
        <begin position="215"/>
        <end position="233"/>
    </location>
</feature>
<dbReference type="RefSeq" id="WP_014787286.1">
    <property type="nucleotide sequence ID" value="NC_018014.1"/>
</dbReference>
<dbReference type="PANTHER" id="PTHR23028:SF53">
    <property type="entry name" value="ACYL_TRANSF_3 DOMAIN-CONTAINING PROTEIN"/>
    <property type="match status" value="1"/>
</dbReference>